<dbReference type="AlphaFoldDB" id="A0A3M7A3T4"/>
<sequence length="245" mass="26496">MPAESEKADMPANGQAQDTRVRNTPISLSGEGQLGQMSTADTSSSSSSGRATCQSACCTTTTTVRRPSLKRNPTTNQSATSAKSVYSTGTDGSPPLQSEDGSSSSPDFGDNIDSTTFEQILEMDDDEEEREFSKSIVYDFFTQAESTFQKMDSNLEKKDLAQLSALGHFLKGSSATLGLTKVKDSCEKIQHFGAHKDGTGEKEEPDDEKCLKNCKETIKQAKAEFEEVEAALRKFYRDEGSASSS</sequence>
<accession>A0A3M7A3T4</accession>
<dbReference type="PANTHER" id="PTHR28242">
    <property type="entry name" value="PHOSPHORELAY INTERMEDIATE PROTEIN YPD1"/>
    <property type="match status" value="1"/>
</dbReference>
<evidence type="ECO:0000256" key="1">
    <source>
        <dbReference type="PROSITE-ProRule" id="PRU00110"/>
    </source>
</evidence>
<dbReference type="Proteomes" id="UP000276864">
    <property type="component" value="Unassembled WGS sequence"/>
</dbReference>
<dbReference type="GO" id="GO:0009927">
    <property type="term" value="F:histidine phosphotransfer kinase activity"/>
    <property type="evidence" value="ECO:0007669"/>
    <property type="project" value="InterPro"/>
</dbReference>
<keyword evidence="2" id="KW-0175">Coiled coil</keyword>
<dbReference type="GO" id="GO:0043424">
    <property type="term" value="F:protein histidine kinase binding"/>
    <property type="evidence" value="ECO:0007669"/>
    <property type="project" value="InterPro"/>
</dbReference>
<dbReference type="InterPro" id="IPR036641">
    <property type="entry name" value="HPT_dom_sf"/>
</dbReference>
<dbReference type="Gene3D" id="1.20.120.160">
    <property type="entry name" value="HPT domain"/>
    <property type="match status" value="1"/>
</dbReference>
<evidence type="ECO:0000313" key="6">
    <source>
        <dbReference type="EMBL" id="RMY22122.1"/>
    </source>
</evidence>
<proteinExistence type="predicted"/>
<dbReference type="VEuPathDB" id="FungiDB:BTJ68_02911"/>
<gene>
    <name evidence="6" type="ORF">D0866_12035</name>
    <name evidence="5" type="ORF">D0867_11157</name>
</gene>
<evidence type="ECO:0000256" key="3">
    <source>
        <dbReference type="SAM" id="MobiDB-lite"/>
    </source>
</evidence>
<evidence type="ECO:0000313" key="7">
    <source>
        <dbReference type="Proteomes" id="UP000271337"/>
    </source>
</evidence>
<feature type="region of interest" description="Disordered" evidence="3">
    <location>
        <begin position="1"/>
        <end position="115"/>
    </location>
</feature>
<feature type="modified residue" description="Phosphohistidine" evidence="1">
    <location>
        <position position="168"/>
    </location>
</feature>
<dbReference type="EMBL" id="QWIL01001539">
    <property type="protein sequence ID" value="RMY02109.1"/>
    <property type="molecule type" value="Genomic_DNA"/>
</dbReference>
<dbReference type="GO" id="GO:0005737">
    <property type="term" value="C:cytoplasm"/>
    <property type="evidence" value="ECO:0007669"/>
    <property type="project" value="TreeGrafter"/>
</dbReference>
<protein>
    <recommendedName>
        <fullName evidence="4">HPt domain-containing protein</fullName>
    </recommendedName>
</protein>
<dbReference type="VEuPathDB" id="FungiDB:BTJ68_06390"/>
<dbReference type="Pfam" id="PF01627">
    <property type="entry name" value="Hpt"/>
    <property type="match status" value="1"/>
</dbReference>
<feature type="compositionally biased region" description="Polar residues" evidence="3">
    <location>
        <begin position="71"/>
        <end position="115"/>
    </location>
</feature>
<dbReference type="GO" id="GO:0005634">
    <property type="term" value="C:nucleus"/>
    <property type="evidence" value="ECO:0007669"/>
    <property type="project" value="TreeGrafter"/>
</dbReference>
<dbReference type="OrthoDB" id="1673781at2759"/>
<keyword evidence="1" id="KW-0597">Phosphoprotein</keyword>
<dbReference type="EMBL" id="QWIM01001711">
    <property type="protein sequence ID" value="RMY22122.1"/>
    <property type="molecule type" value="Genomic_DNA"/>
</dbReference>
<dbReference type="SUPFAM" id="SSF47226">
    <property type="entry name" value="Histidine-containing phosphotransfer domain, HPT domain"/>
    <property type="match status" value="1"/>
</dbReference>
<dbReference type="CDD" id="cd00088">
    <property type="entry name" value="HPT"/>
    <property type="match status" value="1"/>
</dbReference>
<dbReference type="PROSITE" id="PS50894">
    <property type="entry name" value="HPT"/>
    <property type="match status" value="1"/>
</dbReference>
<dbReference type="FunFam" id="1.20.120.160:FF:000007">
    <property type="entry name" value="Multistep phosphorelay regulator 1"/>
    <property type="match status" value="1"/>
</dbReference>
<feature type="coiled-coil region" evidence="2">
    <location>
        <begin position="211"/>
        <end position="238"/>
    </location>
</feature>
<evidence type="ECO:0000259" key="4">
    <source>
        <dbReference type="PROSITE" id="PS50894"/>
    </source>
</evidence>
<name>A0A3M7A3T4_HORWE</name>
<feature type="compositionally biased region" description="Polar residues" evidence="3">
    <location>
        <begin position="14"/>
        <end position="27"/>
    </location>
</feature>
<organism evidence="6 8">
    <name type="scientific">Hortaea werneckii</name>
    <name type="common">Black yeast</name>
    <name type="synonym">Cladosporium werneckii</name>
    <dbReference type="NCBI Taxonomy" id="91943"/>
    <lineage>
        <taxon>Eukaryota</taxon>
        <taxon>Fungi</taxon>
        <taxon>Dikarya</taxon>
        <taxon>Ascomycota</taxon>
        <taxon>Pezizomycotina</taxon>
        <taxon>Dothideomycetes</taxon>
        <taxon>Dothideomycetidae</taxon>
        <taxon>Mycosphaerellales</taxon>
        <taxon>Teratosphaeriaceae</taxon>
        <taxon>Hortaea</taxon>
    </lineage>
</organism>
<evidence type="ECO:0000313" key="5">
    <source>
        <dbReference type="EMBL" id="RMY02109.1"/>
    </source>
</evidence>
<evidence type="ECO:0000313" key="8">
    <source>
        <dbReference type="Proteomes" id="UP000276864"/>
    </source>
</evidence>
<evidence type="ECO:0000256" key="2">
    <source>
        <dbReference type="SAM" id="Coils"/>
    </source>
</evidence>
<dbReference type="GO" id="GO:0000160">
    <property type="term" value="P:phosphorelay signal transduction system"/>
    <property type="evidence" value="ECO:0007669"/>
    <property type="project" value="InterPro"/>
</dbReference>
<reference evidence="7 8" key="1">
    <citation type="journal article" date="2018" name="BMC Genomics">
        <title>Genomic evidence for intraspecific hybridization in a clonal and extremely halotolerant yeast.</title>
        <authorList>
            <person name="Gostincar C."/>
            <person name="Stajich J.E."/>
            <person name="Zupancic J."/>
            <person name="Zalar P."/>
            <person name="Gunde-Cimerman N."/>
        </authorList>
    </citation>
    <scope>NUCLEOTIDE SEQUENCE [LARGE SCALE GENOMIC DNA]</scope>
    <source>
        <strain evidence="6 8">EXF-6651</strain>
        <strain evidence="5 7">EXF-6669</strain>
    </source>
</reference>
<dbReference type="Proteomes" id="UP000271337">
    <property type="component" value="Unassembled WGS sequence"/>
</dbReference>
<dbReference type="InterPro" id="IPR008207">
    <property type="entry name" value="Sig_transdc_His_kin_Hpt_dom"/>
</dbReference>
<dbReference type="PANTHER" id="PTHR28242:SF52">
    <property type="entry name" value="PHOSPHORELAY INTERMEDIATE PROTEIN YPD1"/>
    <property type="match status" value="1"/>
</dbReference>
<feature type="domain" description="HPt" evidence="4">
    <location>
        <begin position="129"/>
        <end position="235"/>
    </location>
</feature>
<dbReference type="InterPro" id="IPR045871">
    <property type="entry name" value="AHP1-5/YPD1"/>
</dbReference>
<comment type="caution">
    <text evidence="6">The sequence shown here is derived from an EMBL/GenBank/DDBJ whole genome shotgun (WGS) entry which is preliminary data.</text>
</comment>